<dbReference type="InterPro" id="IPR011761">
    <property type="entry name" value="ATP-grasp"/>
</dbReference>
<keyword evidence="9 11" id="KW-0092">Biotin</keyword>
<dbReference type="InterPro" id="IPR005479">
    <property type="entry name" value="CPAse_ATP-bd"/>
</dbReference>
<feature type="binding site" evidence="14">
    <location>
        <position position="735"/>
    </location>
    <ligand>
        <name>Mn(2+)</name>
        <dbReference type="ChEBI" id="CHEBI:29035"/>
    </ligand>
</feature>
<evidence type="ECO:0000256" key="3">
    <source>
        <dbReference type="ARBA" id="ARBA00013057"/>
    </source>
</evidence>
<feature type="domain" description="ATP-grasp" evidence="17">
    <location>
        <begin position="116"/>
        <end position="315"/>
    </location>
</feature>
<dbReference type="Gene3D" id="2.40.50.100">
    <property type="match status" value="1"/>
</dbReference>
<organism evidence="20 21">
    <name type="scientific">Monosiga brevicollis</name>
    <name type="common">Choanoflagellate</name>
    <dbReference type="NCBI Taxonomy" id="81824"/>
    <lineage>
        <taxon>Eukaryota</taxon>
        <taxon>Choanoflagellata</taxon>
        <taxon>Craspedida</taxon>
        <taxon>Salpingoecidae</taxon>
        <taxon>Monosiga</taxon>
    </lineage>
</organism>
<dbReference type="GO" id="GO:0005739">
    <property type="term" value="C:mitochondrion"/>
    <property type="evidence" value="ECO:0000318"/>
    <property type="project" value="GO_Central"/>
</dbReference>
<keyword evidence="5 11" id="KW-0436">Ligase</keyword>
<dbReference type="Pfam" id="PF00682">
    <property type="entry name" value="HMGL-like"/>
    <property type="match status" value="1"/>
</dbReference>
<dbReference type="InterPro" id="IPR013785">
    <property type="entry name" value="Aldolase_TIM"/>
</dbReference>
<dbReference type="PROSITE" id="PS00867">
    <property type="entry name" value="CPSASE_2"/>
    <property type="match status" value="1"/>
</dbReference>
<dbReference type="PANTHER" id="PTHR43778">
    <property type="entry name" value="PYRUVATE CARBOXYLASE"/>
    <property type="match status" value="1"/>
</dbReference>
<dbReference type="FunFam" id="2.40.50.100:FF:000003">
    <property type="entry name" value="Acetyl-CoA carboxylase biotin carboxyl carrier protein"/>
    <property type="match status" value="1"/>
</dbReference>
<keyword evidence="21" id="KW-1185">Reference proteome</keyword>
<dbReference type="UniPathway" id="UPA00138"/>
<dbReference type="Pfam" id="PF00289">
    <property type="entry name" value="Biotin_carb_N"/>
    <property type="match status" value="1"/>
</dbReference>
<comment type="function">
    <text evidence="11">Catalyzes a 2-step reaction, involving the ATP-dependent carboxylation of the covalently attached biotin in the first step and the transfer of the carboxyl group to pyruvate in the second.</text>
</comment>
<feature type="binding site" evidence="13">
    <location>
        <position position="232"/>
    </location>
    <ligand>
        <name>ATP</name>
        <dbReference type="ChEBI" id="CHEBI:30616"/>
    </ligand>
</feature>
<evidence type="ECO:0000256" key="8">
    <source>
        <dbReference type="ARBA" id="ARBA00022840"/>
    </source>
</evidence>
<feature type="binding site" evidence="13">
    <location>
        <position position="198"/>
    </location>
    <ligand>
        <name>ATP</name>
        <dbReference type="ChEBI" id="CHEBI:30616"/>
    </ligand>
</feature>
<dbReference type="SUPFAM" id="SSF56059">
    <property type="entry name" value="Glutathione synthetase ATP-binding domain-like"/>
    <property type="match status" value="1"/>
</dbReference>
<gene>
    <name evidence="20" type="ORF">MONBRDRAFT_10371</name>
</gene>
<keyword evidence="6 14" id="KW-0479">Metal-binding</keyword>
<feature type="binding site" evidence="14">
    <location>
        <position position="733"/>
    </location>
    <ligand>
        <name>Mn(2+)</name>
        <dbReference type="ChEBI" id="CHEBI:29035"/>
    </ligand>
</feature>
<evidence type="ECO:0000259" key="16">
    <source>
        <dbReference type="PROSITE" id="PS50968"/>
    </source>
</evidence>
<dbReference type="SMART" id="SM00878">
    <property type="entry name" value="Biotin_carb_C"/>
    <property type="match status" value="1"/>
</dbReference>
<reference evidence="20 21" key="1">
    <citation type="journal article" date="2008" name="Nature">
        <title>The genome of the choanoflagellate Monosiga brevicollis and the origin of metazoans.</title>
        <authorList>
            <consortium name="JGI Sequencing"/>
            <person name="King N."/>
            <person name="Westbrook M.J."/>
            <person name="Young S.L."/>
            <person name="Kuo A."/>
            <person name="Abedin M."/>
            <person name="Chapman J."/>
            <person name="Fairclough S."/>
            <person name="Hellsten U."/>
            <person name="Isogai Y."/>
            <person name="Letunic I."/>
            <person name="Marr M."/>
            <person name="Pincus D."/>
            <person name="Putnam N."/>
            <person name="Rokas A."/>
            <person name="Wright K.J."/>
            <person name="Zuzow R."/>
            <person name="Dirks W."/>
            <person name="Good M."/>
            <person name="Goodstein D."/>
            <person name="Lemons D."/>
            <person name="Li W."/>
            <person name="Lyons J.B."/>
            <person name="Morris A."/>
            <person name="Nichols S."/>
            <person name="Richter D.J."/>
            <person name="Salamov A."/>
            <person name="Bork P."/>
            <person name="Lim W.A."/>
            <person name="Manning G."/>
            <person name="Miller W.T."/>
            <person name="McGinnis W."/>
            <person name="Shapiro H."/>
            <person name="Tjian R."/>
            <person name="Grigoriev I.V."/>
            <person name="Rokhsar D."/>
        </authorList>
    </citation>
    <scope>NUCLEOTIDE SEQUENCE [LARGE SCALE GENOMIC DNA]</scope>
    <source>
        <strain evidence="21">MX1 / ATCC 50154</strain>
    </source>
</reference>
<dbReference type="Pfam" id="PF00364">
    <property type="entry name" value="Biotin_lipoyl"/>
    <property type="match status" value="1"/>
</dbReference>
<dbReference type="FunFam" id="3.20.20.70:FF:000033">
    <property type="entry name" value="Pyruvate carboxylase"/>
    <property type="match status" value="1"/>
</dbReference>
<dbReference type="FunFam" id="3.30.470.20:FF:000012">
    <property type="entry name" value="Pyruvate carboxylase"/>
    <property type="match status" value="1"/>
</dbReference>
<protein>
    <recommendedName>
        <fullName evidence="3 11">Pyruvate carboxylase</fullName>
        <ecNumber evidence="3 11">6.4.1.1</ecNumber>
    </recommendedName>
</protein>
<feature type="binding site" evidence="13">
    <location>
        <position position="112"/>
    </location>
    <ligand>
        <name>ATP</name>
        <dbReference type="ChEBI" id="CHEBI:30616"/>
    </ligand>
</feature>
<feature type="active site" evidence="12">
    <location>
        <position position="290"/>
    </location>
</feature>
<feature type="modified residue" description="N6-carboxylysine" evidence="15">
    <location>
        <position position="703"/>
    </location>
</feature>
<dbReference type="Pfam" id="PF02436">
    <property type="entry name" value="PYC_OADA"/>
    <property type="match status" value="1"/>
</dbReference>
<dbReference type="NCBIfam" id="NF006761">
    <property type="entry name" value="PRK09282.1"/>
    <property type="match status" value="1"/>
</dbReference>
<dbReference type="InterPro" id="IPR055268">
    <property type="entry name" value="PCB-like"/>
</dbReference>
<feature type="binding site" evidence="13">
    <location>
        <position position="606"/>
    </location>
    <ligand>
        <name>substrate</name>
    </ligand>
</feature>
<comment type="cofactor">
    <cofactor evidence="1 11">
        <name>biotin</name>
        <dbReference type="ChEBI" id="CHEBI:57586"/>
    </cofactor>
</comment>
<evidence type="ECO:0000256" key="1">
    <source>
        <dbReference type="ARBA" id="ARBA00001953"/>
    </source>
</evidence>
<feature type="domain" description="Lipoyl-binding" evidence="16">
    <location>
        <begin position="1056"/>
        <end position="1131"/>
    </location>
</feature>
<feature type="binding site" description="via carbamate group" evidence="14">
    <location>
        <position position="703"/>
    </location>
    <ligand>
        <name>Mn(2+)</name>
        <dbReference type="ChEBI" id="CHEBI:29035"/>
    </ligand>
</feature>
<dbReference type="eggNOG" id="KOG0369">
    <property type="taxonomic scope" value="Eukaryota"/>
</dbReference>
<dbReference type="PROSITE" id="PS50975">
    <property type="entry name" value="ATP_GRASP"/>
    <property type="match status" value="1"/>
</dbReference>
<dbReference type="InterPro" id="IPR000891">
    <property type="entry name" value="PYR_CT"/>
</dbReference>
<dbReference type="CDD" id="cd07937">
    <property type="entry name" value="DRE_TIM_PC_TC_5S"/>
    <property type="match status" value="1"/>
</dbReference>
<dbReference type="STRING" id="81824.A9V607"/>
<dbReference type="Proteomes" id="UP000001357">
    <property type="component" value="Unassembled WGS sequence"/>
</dbReference>
<evidence type="ECO:0000256" key="11">
    <source>
        <dbReference type="PIRNR" id="PIRNR001594"/>
    </source>
</evidence>
<dbReference type="Pfam" id="PF02786">
    <property type="entry name" value="CPSase_L_D2"/>
    <property type="match status" value="1"/>
</dbReference>
<dbReference type="PROSITE" id="PS50991">
    <property type="entry name" value="PYR_CT"/>
    <property type="match status" value="1"/>
</dbReference>
<dbReference type="InterPro" id="IPR005481">
    <property type="entry name" value="BC-like_N"/>
</dbReference>
<dbReference type="FunCoup" id="A9V607">
    <property type="interactions" value="820"/>
</dbReference>
<evidence type="ECO:0000259" key="17">
    <source>
        <dbReference type="PROSITE" id="PS50975"/>
    </source>
</evidence>
<dbReference type="SUPFAM" id="SSF51230">
    <property type="entry name" value="Single hybrid motif"/>
    <property type="match status" value="1"/>
</dbReference>
<accession>A9V607</accession>
<dbReference type="Pfam" id="PF02785">
    <property type="entry name" value="Biotin_carb_C"/>
    <property type="match status" value="1"/>
</dbReference>
<evidence type="ECO:0000259" key="18">
    <source>
        <dbReference type="PROSITE" id="PS50979"/>
    </source>
</evidence>
<feature type="domain" description="Pyruvate carboxyltransferase" evidence="19">
    <location>
        <begin position="525"/>
        <end position="794"/>
    </location>
</feature>
<dbReference type="KEGG" id="mbr:MONBRDRAFT_10371"/>
<dbReference type="PROSITE" id="PS00866">
    <property type="entry name" value="CPSASE_1"/>
    <property type="match status" value="1"/>
</dbReference>
<dbReference type="GO" id="GO:0006094">
    <property type="term" value="P:gluconeogenesis"/>
    <property type="evidence" value="ECO:0000318"/>
    <property type="project" value="GO_Central"/>
</dbReference>
<dbReference type="InterPro" id="IPR011054">
    <property type="entry name" value="Rudment_hybrid_motif"/>
</dbReference>
<evidence type="ECO:0000256" key="9">
    <source>
        <dbReference type="ARBA" id="ARBA00023267"/>
    </source>
</evidence>
<evidence type="ECO:0000256" key="5">
    <source>
        <dbReference type="ARBA" id="ARBA00022598"/>
    </source>
</evidence>
<dbReference type="PROSITE" id="PS50968">
    <property type="entry name" value="BIOTINYL_LIPOYL"/>
    <property type="match status" value="1"/>
</dbReference>
<evidence type="ECO:0000313" key="21">
    <source>
        <dbReference type="Proteomes" id="UP000001357"/>
    </source>
</evidence>
<dbReference type="EC" id="6.4.1.1" evidence="3 11"/>
<dbReference type="Gene3D" id="3.20.20.70">
    <property type="entry name" value="Aldolase class I"/>
    <property type="match status" value="1"/>
</dbReference>
<keyword evidence="8 11" id="KW-0067">ATP-binding</keyword>
<evidence type="ECO:0000256" key="14">
    <source>
        <dbReference type="PIRSR" id="PIRSR001594-3"/>
    </source>
</evidence>
<evidence type="ECO:0000313" key="20">
    <source>
        <dbReference type="EMBL" id="EDQ86990.1"/>
    </source>
</evidence>
<dbReference type="RefSeq" id="XP_001748229.1">
    <property type="nucleotide sequence ID" value="XM_001748177.1"/>
</dbReference>
<keyword evidence="4" id="KW-0312">Gluconeogenesis</keyword>
<feature type="domain" description="Biotin carboxylation" evidence="18">
    <location>
        <begin position="1"/>
        <end position="448"/>
    </location>
</feature>
<dbReference type="GO" id="GO:0004736">
    <property type="term" value="F:pyruvate carboxylase activity"/>
    <property type="evidence" value="ECO:0000318"/>
    <property type="project" value="GO_Central"/>
</dbReference>
<proteinExistence type="predicted"/>
<dbReference type="InterPro" id="IPR001882">
    <property type="entry name" value="Biotin_BS"/>
</dbReference>
<evidence type="ECO:0000259" key="19">
    <source>
        <dbReference type="PROSITE" id="PS50991"/>
    </source>
</evidence>
<dbReference type="NCBIfam" id="NF009554">
    <property type="entry name" value="PRK12999.1"/>
    <property type="match status" value="1"/>
</dbReference>
<dbReference type="InterPro" id="IPR005930">
    <property type="entry name" value="Pyruv_COase"/>
</dbReference>
<keyword evidence="7 11" id="KW-0547">Nucleotide-binding</keyword>
<comment type="pathway">
    <text evidence="2">Carbohydrate biosynthesis; gluconeogenesis.</text>
</comment>
<dbReference type="NCBIfam" id="TIGR01235">
    <property type="entry name" value="pyruv_carbox"/>
    <property type="match status" value="1"/>
</dbReference>
<dbReference type="GeneID" id="5893533"/>
<keyword evidence="10" id="KW-0511">Multifunctional enzyme</keyword>
<dbReference type="InterPro" id="IPR016185">
    <property type="entry name" value="PreATP-grasp_dom_sf"/>
</dbReference>
<dbReference type="InterPro" id="IPR000089">
    <property type="entry name" value="Biotin_lipoyl"/>
</dbReference>
<evidence type="ECO:0000256" key="15">
    <source>
        <dbReference type="PIRSR" id="PIRSR001594-4"/>
    </source>
</evidence>
<dbReference type="PANTHER" id="PTHR43778:SF2">
    <property type="entry name" value="PYRUVATE CARBOXYLASE, MITOCHONDRIAL"/>
    <property type="match status" value="1"/>
</dbReference>
<dbReference type="EMBL" id="CH991562">
    <property type="protein sequence ID" value="EDQ86990.1"/>
    <property type="molecule type" value="Genomic_DNA"/>
</dbReference>
<dbReference type="Gene3D" id="3.30.470.20">
    <property type="entry name" value="ATP-grasp fold, B domain"/>
    <property type="match status" value="1"/>
</dbReference>
<dbReference type="InterPro" id="IPR005482">
    <property type="entry name" value="Biotin_COase_C"/>
</dbReference>
<dbReference type="SUPFAM" id="SSF89000">
    <property type="entry name" value="post-HMGL domain-like"/>
    <property type="match status" value="1"/>
</dbReference>
<name>A9V607_MONBE</name>
<dbReference type="InterPro" id="IPR011764">
    <property type="entry name" value="Biotin_carboxylation_dom"/>
</dbReference>
<feature type="binding site" evidence="13">
    <location>
        <position position="868"/>
    </location>
    <ligand>
        <name>substrate</name>
    </ligand>
</feature>
<dbReference type="CDD" id="cd06850">
    <property type="entry name" value="biotinyl_domain"/>
    <property type="match status" value="1"/>
</dbReference>
<dbReference type="PIRSF" id="PIRSF001594">
    <property type="entry name" value="Pyruv_carbox"/>
    <property type="match status" value="1"/>
</dbReference>
<dbReference type="SUPFAM" id="SSF51246">
    <property type="entry name" value="Rudiment single hybrid motif"/>
    <property type="match status" value="1"/>
</dbReference>
<evidence type="ECO:0000256" key="7">
    <source>
        <dbReference type="ARBA" id="ARBA00022741"/>
    </source>
</evidence>
<dbReference type="GO" id="GO:0046872">
    <property type="term" value="F:metal ion binding"/>
    <property type="evidence" value="ECO:0007669"/>
    <property type="project" value="UniProtKB-KW"/>
</dbReference>
<dbReference type="AlphaFoldDB" id="A9V607"/>
<dbReference type="PROSITE" id="PS50979">
    <property type="entry name" value="BC"/>
    <property type="match status" value="1"/>
</dbReference>
<dbReference type="InterPro" id="IPR011053">
    <property type="entry name" value="Single_hybrid_motif"/>
</dbReference>
<dbReference type="SUPFAM" id="SSF51569">
    <property type="entry name" value="Aldolase"/>
    <property type="match status" value="1"/>
</dbReference>
<sequence>MAANRGEIAIRIFRAATELDMNTVAVYSKEDIRAVHRYKADEAYLIAPEKGPVAAYLSIPDLIRIAIDNKVDAIHPGYGFLSESVELSRACEEAGIVFVGPNSKQLSRFGDKTQARALALEHGLPVVPGTDAVQSVEEAREFVEGPNGCNYPVIVKASMGGGGRGMRIVHKPEQLEEAINRCRSEALAAFGDGAVFVERFVPRPRHIEVQIVGDGTDVVHLFERDCSVQRRHQKVVEIAPAPKLPEDVRMNICNDAVRLAKAINYSNAGTVEFLLDPETNQHYFMEVNPRIQVEHTVTEQVTGIDLVQTQLRIASGASLADLGLKQENLSTRGYAIQCRITTEDPLNDFAPDTGRIDVWRPAGGFGIRLDSGSLHPGARVLPYYDSMLMKVTATSATLDDASRKVRRALVESRIRGVKTNIPFLLNVLRHPVFVAGDCTTRFIEENPELMEFPHRRNRANKLLRYLADSIVNGTSVVGAQGEPAPVQVIMPEKLPNKSSNKGFKNILDRQGPEAFAKAVRDHEGALLMDTTWRDAHQSLLATRVRTNDILKIAPHTSQAFQNMYSLENWGGATFDVALRFLHECPWERLEHMRELVPNIPFQMLLRGANAVGYTAYADNVIYKFCETAHKYGMDVFRVFDSLNYMDNLLLGIDAAGAAGGVVEAAICYTGDVSDPKKDKYNLDYYLELARRLSDANVHVLCIKDMAGLLKPKATKTLISALRREHPTMPIHVHTHDTSGLGVASMIAALDAGADVVDACVDSMSGMTSQPSMGAIASHFAGTQKDCGVDLDHLREINEYWESIRGLYAPFESGQKSGSFDVFEHEIPGGQYTNLHFQANSLGLASQWRSIKLAYKAANRLCGDIIKVTPSSKVVGDLAQFMVQNHLSEEDVRERAETLSFPRSVVEYFQGYLGTPKGGFPEPLRSKITRGQGHIEGRPGAGMEPMDLDALRVELHRKHSEESVQHLDHLAHEHISDGFGQVSRLGTKEFLAPMKPGEEVTVDLENGKTLLVKYLATGDLNEEGERQVFFDVNGMPRSIFVPDRKSSAAAELVARPKAKKHDPGHLGAPMPGAVVGVNVRVGDVVKANQSLVVLNAMKMETSVAAPFAGVVREVHVASGDTVSGQDLLVVIEKTDE</sequence>
<dbReference type="SUPFAM" id="SSF52440">
    <property type="entry name" value="PreATP-grasp domain"/>
    <property type="match status" value="1"/>
</dbReference>
<dbReference type="PROSITE" id="PS00188">
    <property type="entry name" value="BIOTIN"/>
    <property type="match status" value="1"/>
</dbReference>
<dbReference type="OMA" id="AEACICY"/>
<dbReference type="GO" id="GO:0005524">
    <property type="term" value="F:ATP binding"/>
    <property type="evidence" value="ECO:0007669"/>
    <property type="project" value="UniProtKB-UniRule"/>
</dbReference>
<feature type="modified residue" description="N6-biotinyllysine" evidence="15">
    <location>
        <position position="1097"/>
    </location>
</feature>
<evidence type="ECO:0000256" key="6">
    <source>
        <dbReference type="ARBA" id="ARBA00022723"/>
    </source>
</evidence>
<dbReference type="InterPro" id="IPR003379">
    <property type="entry name" value="Carboxylase_cons_dom"/>
</dbReference>
<comment type="catalytic activity">
    <reaction evidence="11">
        <text>hydrogencarbonate + pyruvate + ATP = oxaloacetate + ADP + phosphate + H(+)</text>
        <dbReference type="Rhea" id="RHEA:20844"/>
        <dbReference type="ChEBI" id="CHEBI:15361"/>
        <dbReference type="ChEBI" id="CHEBI:15378"/>
        <dbReference type="ChEBI" id="CHEBI:16452"/>
        <dbReference type="ChEBI" id="CHEBI:17544"/>
        <dbReference type="ChEBI" id="CHEBI:30616"/>
        <dbReference type="ChEBI" id="CHEBI:43474"/>
        <dbReference type="ChEBI" id="CHEBI:456216"/>
        <dbReference type="EC" id="6.4.1.1"/>
    </reaction>
</comment>
<dbReference type="InParanoid" id="A9V607"/>
<evidence type="ECO:0000256" key="12">
    <source>
        <dbReference type="PIRSR" id="PIRSR001594-1"/>
    </source>
</evidence>
<evidence type="ECO:0000256" key="10">
    <source>
        <dbReference type="ARBA" id="ARBA00023268"/>
    </source>
</evidence>
<evidence type="ECO:0000256" key="13">
    <source>
        <dbReference type="PIRSR" id="PIRSR001594-2"/>
    </source>
</evidence>
<evidence type="ECO:0000256" key="4">
    <source>
        <dbReference type="ARBA" id="ARBA00022432"/>
    </source>
</evidence>
<evidence type="ECO:0000256" key="2">
    <source>
        <dbReference type="ARBA" id="ARBA00004742"/>
    </source>
</evidence>
<feature type="binding site" evidence="14">
    <location>
        <position position="534"/>
    </location>
    <ligand>
        <name>Mn(2+)</name>
        <dbReference type="ChEBI" id="CHEBI:29035"/>
    </ligand>
</feature>